<evidence type="ECO:0000256" key="2">
    <source>
        <dbReference type="ARBA" id="ARBA00007635"/>
    </source>
</evidence>
<dbReference type="Pfam" id="PF00892">
    <property type="entry name" value="EamA"/>
    <property type="match status" value="2"/>
</dbReference>
<feature type="transmembrane region" description="Helical" evidence="6">
    <location>
        <begin position="77"/>
        <end position="98"/>
    </location>
</feature>
<feature type="domain" description="EamA" evidence="7">
    <location>
        <begin position="165"/>
        <end position="286"/>
    </location>
</feature>
<evidence type="ECO:0000256" key="4">
    <source>
        <dbReference type="ARBA" id="ARBA00022989"/>
    </source>
</evidence>
<dbReference type="InterPro" id="IPR037185">
    <property type="entry name" value="EmrE-like"/>
</dbReference>
<keyword evidence="4 6" id="KW-1133">Transmembrane helix</keyword>
<feature type="transmembrane region" description="Helical" evidence="6">
    <location>
        <begin position="267"/>
        <end position="287"/>
    </location>
</feature>
<feature type="transmembrane region" description="Helical" evidence="6">
    <location>
        <begin position="110"/>
        <end position="130"/>
    </location>
</feature>
<keyword evidence="9" id="KW-1185">Reference proteome</keyword>
<dbReference type="EMBL" id="PKMF04001182">
    <property type="protein sequence ID" value="KAK7813817.1"/>
    <property type="molecule type" value="Genomic_DNA"/>
</dbReference>
<keyword evidence="5 6" id="KW-0472">Membrane</keyword>
<organism evidence="8 9">
    <name type="scientific">Quercus suber</name>
    <name type="common">Cork oak</name>
    <dbReference type="NCBI Taxonomy" id="58331"/>
    <lineage>
        <taxon>Eukaryota</taxon>
        <taxon>Viridiplantae</taxon>
        <taxon>Streptophyta</taxon>
        <taxon>Embryophyta</taxon>
        <taxon>Tracheophyta</taxon>
        <taxon>Spermatophyta</taxon>
        <taxon>Magnoliopsida</taxon>
        <taxon>eudicotyledons</taxon>
        <taxon>Gunneridae</taxon>
        <taxon>Pentapetalae</taxon>
        <taxon>rosids</taxon>
        <taxon>fabids</taxon>
        <taxon>Fagales</taxon>
        <taxon>Fagaceae</taxon>
        <taxon>Quercus</taxon>
    </lineage>
</organism>
<dbReference type="PANTHER" id="PTHR31218">
    <property type="entry name" value="WAT1-RELATED PROTEIN"/>
    <property type="match status" value="1"/>
</dbReference>
<gene>
    <name evidence="8" type="ORF">CFP56_004322</name>
</gene>
<feature type="transmembrane region" description="Helical" evidence="6">
    <location>
        <begin position="240"/>
        <end position="260"/>
    </location>
</feature>
<dbReference type="InterPro" id="IPR000620">
    <property type="entry name" value="EamA_dom"/>
</dbReference>
<dbReference type="Proteomes" id="UP000237347">
    <property type="component" value="Unassembled WGS sequence"/>
</dbReference>
<reference evidence="8 9" key="1">
    <citation type="journal article" date="2018" name="Sci. Data">
        <title>The draft genome sequence of cork oak.</title>
        <authorList>
            <person name="Ramos A.M."/>
            <person name="Usie A."/>
            <person name="Barbosa P."/>
            <person name="Barros P.M."/>
            <person name="Capote T."/>
            <person name="Chaves I."/>
            <person name="Simoes F."/>
            <person name="Abreu I."/>
            <person name="Carrasquinho I."/>
            <person name="Faro C."/>
            <person name="Guimaraes J.B."/>
            <person name="Mendonca D."/>
            <person name="Nobrega F."/>
            <person name="Rodrigues L."/>
            <person name="Saibo N.J.M."/>
            <person name="Varela M.C."/>
            <person name="Egas C."/>
            <person name="Matos J."/>
            <person name="Miguel C.M."/>
            <person name="Oliveira M.M."/>
            <person name="Ricardo C.P."/>
            <person name="Goncalves S."/>
        </authorList>
    </citation>
    <scope>NUCLEOTIDE SEQUENCE [LARGE SCALE GENOMIC DNA]</scope>
    <source>
        <strain evidence="9">cv. HL8</strain>
    </source>
</reference>
<sequence>MAGGDLLPFVSIVLVQLGYAGMNFTSMFAMHSGMHPLVLVAYRLLFATVAIAPFAYFMERATGNMVLYFIGLKNSSPTIGCALTNTLPAFAFILAVLFRQESLGIKTRPGQAKVIGTIICVGGALILSFYHGNIINIGESSIHWTYAENMEKNSSTSSGHGNVILGPFLLILSSLSWSIWFIIQARMSKTFSAPYTSTTLMCFMGFIECGIIAAISKPVISAWSLSNPMWLLAALYTLKGPLYVSVFTPLLLVIVAITSWALLREKLYVGTALGSLLIVMGLYAVLWGKNKETKPANAIKKIEATKIDDDMIAKDLEMQFDAKSNGNHNSAEKPEDM</sequence>
<protein>
    <recommendedName>
        <fullName evidence="6">WAT1-related protein</fullName>
    </recommendedName>
</protein>
<feature type="transmembrane region" description="Helical" evidence="6">
    <location>
        <begin position="37"/>
        <end position="57"/>
    </location>
</feature>
<evidence type="ECO:0000256" key="5">
    <source>
        <dbReference type="ARBA" id="ARBA00023136"/>
    </source>
</evidence>
<dbReference type="SUPFAM" id="SSF103481">
    <property type="entry name" value="Multidrug resistance efflux transporter EmrE"/>
    <property type="match status" value="1"/>
</dbReference>
<dbReference type="GO" id="GO:0022857">
    <property type="term" value="F:transmembrane transporter activity"/>
    <property type="evidence" value="ECO:0007669"/>
    <property type="project" value="InterPro"/>
</dbReference>
<evidence type="ECO:0000313" key="8">
    <source>
        <dbReference type="EMBL" id="KAK7813817.1"/>
    </source>
</evidence>
<feature type="transmembrane region" description="Helical" evidence="6">
    <location>
        <begin position="163"/>
        <end position="183"/>
    </location>
</feature>
<dbReference type="AlphaFoldDB" id="A0AAW0IHM5"/>
<keyword evidence="3 6" id="KW-0812">Transmembrane</keyword>
<comment type="subcellular location">
    <subcellularLocation>
        <location evidence="1 6">Membrane</location>
        <topology evidence="1 6">Multi-pass membrane protein</topology>
    </subcellularLocation>
</comment>
<evidence type="ECO:0000259" key="7">
    <source>
        <dbReference type="Pfam" id="PF00892"/>
    </source>
</evidence>
<evidence type="ECO:0000256" key="3">
    <source>
        <dbReference type="ARBA" id="ARBA00022692"/>
    </source>
</evidence>
<evidence type="ECO:0000256" key="1">
    <source>
        <dbReference type="ARBA" id="ARBA00004141"/>
    </source>
</evidence>
<comment type="caution">
    <text evidence="8">The sequence shown here is derived from an EMBL/GenBank/DDBJ whole genome shotgun (WGS) entry which is preliminary data.</text>
</comment>
<dbReference type="InterPro" id="IPR030184">
    <property type="entry name" value="WAT1-related"/>
</dbReference>
<proteinExistence type="inferred from homology"/>
<evidence type="ECO:0000256" key="6">
    <source>
        <dbReference type="RuleBase" id="RU363077"/>
    </source>
</evidence>
<evidence type="ECO:0000313" key="9">
    <source>
        <dbReference type="Proteomes" id="UP000237347"/>
    </source>
</evidence>
<feature type="transmembrane region" description="Helical" evidence="6">
    <location>
        <begin position="6"/>
        <end position="25"/>
    </location>
</feature>
<comment type="similarity">
    <text evidence="2 6">Belongs to the drug/metabolite transporter (DMT) superfamily. Plant drug/metabolite exporter (P-DME) (TC 2.A.7.4) family.</text>
</comment>
<dbReference type="GO" id="GO:0016020">
    <property type="term" value="C:membrane"/>
    <property type="evidence" value="ECO:0007669"/>
    <property type="project" value="UniProtKB-SubCell"/>
</dbReference>
<feature type="transmembrane region" description="Helical" evidence="6">
    <location>
        <begin position="195"/>
        <end position="220"/>
    </location>
</feature>
<name>A0AAW0IHM5_QUESU</name>
<feature type="domain" description="EamA" evidence="7">
    <location>
        <begin position="64"/>
        <end position="128"/>
    </location>
</feature>
<accession>A0AAW0IHM5</accession>